<evidence type="ECO:0000313" key="3">
    <source>
        <dbReference type="Proteomes" id="UP000242146"/>
    </source>
</evidence>
<evidence type="ECO:0000259" key="1">
    <source>
        <dbReference type="PROSITE" id="PS50263"/>
    </source>
</evidence>
<dbReference type="InterPro" id="IPR003010">
    <property type="entry name" value="C-N_Hydrolase"/>
</dbReference>
<comment type="caution">
    <text evidence="2">The sequence shown here is derived from an EMBL/GenBank/DDBJ whole genome shotgun (WGS) entry which is preliminary data.</text>
</comment>
<dbReference type="PROSITE" id="PS50263">
    <property type="entry name" value="CN_HYDROLASE"/>
    <property type="match status" value="1"/>
</dbReference>
<gene>
    <name evidence="2" type="ORF">DM01DRAFT_1337289</name>
</gene>
<dbReference type="GO" id="GO:0070773">
    <property type="term" value="F:protein-N-terminal glutamine amidohydrolase activity"/>
    <property type="evidence" value="ECO:0007669"/>
    <property type="project" value="InterPro"/>
</dbReference>
<feature type="domain" description="CN hydrolase" evidence="1">
    <location>
        <begin position="1"/>
        <end position="268"/>
    </location>
</feature>
<dbReference type="GO" id="GO:0030163">
    <property type="term" value="P:protein catabolic process"/>
    <property type="evidence" value="ECO:0007669"/>
    <property type="project" value="TreeGrafter"/>
</dbReference>
<name>A0A1X2GDD6_9FUNG</name>
<dbReference type="PANTHER" id="PTHR11750">
    <property type="entry name" value="PROTEIN N-TERMINAL AMIDASE"/>
    <property type="match status" value="1"/>
</dbReference>
<evidence type="ECO:0000313" key="2">
    <source>
        <dbReference type="EMBL" id="ORX51230.1"/>
    </source>
</evidence>
<dbReference type="InterPro" id="IPR036526">
    <property type="entry name" value="C-N_Hydrolase_sf"/>
</dbReference>
<dbReference type="SUPFAM" id="SSF56317">
    <property type="entry name" value="Carbon-nitrogen hydrolase"/>
    <property type="match status" value="1"/>
</dbReference>
<dbReference type="AlphaFoldDB" id="A0A1X2GDD6"/>
<dbReference type="STRING" id="101127.A0A1X2GDD6"/>
<dbReference type="GO" id="GO:0008418">
    <property type="term" value="F:protein-N-terminal asparagine amidohydrolase activity"/>
    <property type="evidence" value="ECO:0007669"/>
    <property type="project" value="InterPro"/>
</dbReference>
<sequence>MHLACCQFNPRWGDRESNIEKADRLLADYQQGDIDVLVLPEMAFTGYVFHTKSEVEPYLEDTMTGPTVQWAQRQARRLACYIAAGYPERHADEVTGKVTYFNSMCFVNRQGQLLKTYRKAFLYETDETWASEGQGFETMDVDDLGKIGFGICMDLNPYQFKADFWDMEFAKFHVNQKTDILLCCMAWLRSKTESVNKEKEVINYWGTRLLPLLKRSDGHRTVFVACNRSGHERGSTFAGASAVLELTDQALLVDYLTEDVEGVMVVDI</sequence>
<dbReference type="Gene3D" id="3.60.110.10">
    <property type="entry name" value="Carbon-nitrogen hydrolase"/>
    <property type="match status" value="1"/>
</dbReference>
<dbReference type="EMBL" id="MCGT01000021">
    <property type="protein sequence ID" value="ORX51230.1"/>
    <property type="molecule type" value="Genomic_DNA"/>
</dbReference>
<dbReference type="PANTHER" id="PTHR11750:SF26">
    <property type="entry name" value="PROTEIN N-TERMINAL AMIDASE"/>
    <property type="match status" value="1"/>
</dbReference>
<keyword evidence="3" id="KW-1185">Reference proteome</keyword>
<reference evidence="2 3" key="1">
    <citation type="submission" date="2016-07" db="EMBL/GenBank/DDBJ databases">
        <title>Pervasive Adenine N6-methylation of Active Genes in Fungi.</title>
        <authorList>
            <consortium name="DOE Joint Genome Institute"/>
            <person name="Mondo S.J."/>
            <person name="Dannebaum R.O."/>
            <person name="Kuo R.C."/>
            <person name="Labutti K."/>
            <person name="Haridas S."/>
            <person name="Kuo A."/>
            <person name="Salamov A."/>
            <person name="Ahrendt S.R."/>
            <person name="Lipzen A."/>
            <person name="Sullivan W."/>
            <person name="Andreopoulos W.B."/>
            <person name="Clum A."/>
            <person name="Lindquist E."/>
            <person name="Daum C."/>
            <person name="Ramamoorthy G.K."/>
            <person name="Gryganskyi A."/>
            <person name="Culley D."/>
            <person name="Magnuson J.K."/>
            <person name="James T.Y."/>
            <person name="O'Malley M.A."/>
            <person name="Stajich J.E."/>
            <person name="Spatafora J.W."/>
            <person name="Visel A."/>
            <person name="Grigoriev I.V."/>
        </authorList>
    </citation>
    <scope>NUCLEOTIDE SEQUENCE [LARGE SCALE GENOMIC DNA]</scope>
    <source>
        <strain evidence="2 3">NRRL 3301</strain>
    </source>
</reference>
<accession>A0A1X2GDD6</accession>
<keyword evidence="2" id="KW-0378">Hydrolase</keyword>
<dbReference type="Pfam" id="PF00795">
    <property type="entry name" value="CN_hydrolase"/>
    <property type="match status" value="1"/>
</dbReference>
<dbReference type="Proteomes" id="UP000242146">
    <property type="component" value="Unassembled WGS sequence"/>
</dbReference>
<proteinExistence type="predicted"/>
<dbReference type="InterPro" id="IPR039703">
    <property type="entry name" value="Nta1"/>
</dbReference>
<protein>
    <submittedName>
        <fullName evidence="2">Carbon-nitrogen hydrolase</fullName>
    </submittedName>
</protein>
<dbReference type="OrthoDB" id="201515at2759"/>
<organism evidence="2 3">
    <name type="scientific">Hesseltinella vesiculosa</name>
    <dbReference type="NCBI Taxonomy" id="101127"/>
    <lineage>
        <taxon>Eukaryota</taxon>
        <taxon>Fungi</taxon>
        <taxon>Fungi incertae sedis</taxon>
        <taxon>Mucoromycota</taxon>
        <taxon>Mucoromycotina</taxon>
        <taxon>Mucoromycetes</taxon>
        <taxon>Mucorales</taxon>
        <taxon>Cunninghamellaceae</taxon>
        <taxon>Hesseltinella</taxon>
    </lineage>
</organism>